<sequence>MSTQYTLYSHRGPGPNPLKAAVLMEHLGLSYDVVPLDFGDDPEKGVKGAKFLKINPNGRVPCLVSNDSDKFSVWESGAILYYLCDKHDKEGKYLGKTPEERAIVMQWLTHQLSGLGPVQGNVNYLVHYWTQTYSEEPQKSAFTRFEGEAARLYQVLEDQLKKQQQRGSNFIALDRPTIADFAFWTWVRIASFGNIDLSPYPAVQKWCATIENDAKSQAAVAKLPLK</sequence>
<dbReference type="Pfam" id="PF02798">
    <property type="entry name" value="GST_N"/>
    <property type="match status" value="1"/>
</dbReference>
<dbReference type="EMBL" id="DF830081">
    <property type="protein sequence ID" value="GAK66708.1"/>
    <property type="molecule type" value="Genomic_DNA"/>
</dbReference>
<dbReference type="InterPro" id="IPR010987">
    <property type="entry name" value="Glutathione-S-Trfase_C-like"/>
</dbReference>
<dbReference type="GO" id="GO:0016740">
    <property type="term" value="F:transferase activity"/>
    <property type="evidence" value="ECO:0007669"/>
    <property type="project" value="UniProtKB-KW"/>
</dbReference>
<protein>
    <submittedName>
        <fullName evidence="2">Glutathione S-transferase</fullName>
    </submittedName>
</protein>
<dbReference type="RefSeq" id="XP_014655123.1">
    <property type="nucleotide sequence ID" value="XM_014799637.1"/>
</dbReference>
<dbReference type="PROSITE" id="PS50405">
    <property type="entry name" value="GST_CTER"/>
    <property type="match status" value="1"/>
</dbReference>
<dbReference type="Gene3D" id="3.40.30.10">
    <property type="entry name" value="Glutaredoxin"/>
    <property type="match status" value="1"/>
</dbReference>
<dbReference type="InterPro" id="IPR036282">
    <property type="entry name" value="Glutathione-S-Trfase_C_sf"/>
</dbReference>
<evidence type="ECO:0000313" key="3">
    <source>
        <dbReference type="Proteomes" id="UP000053758"/>
    </source>
</evidence>
<keyword evidence="3" id="KW-1185">Reference proteome</keyword>
<dbReference type="InterPro" id="IPR004045">
    <property type="entry name" value="Glutathione_S-Trfase_N"/>
</dbReference>
<proteinExistence type="inferred from homology"/>
<comment type="similarity">
    <text evidence="1">Belongs to the GST superfamily.</text>
</comment>
<reference evidence="3" key="1">
    <citation type="journal article" date="2014" name="Genome Announc.">
        <title>Draft Genome Sequence of the Yeast Pseudozyma antarctica Type Strain JCM10317, a Producer of the Glycolipid Biosurfactants, Mannosylerythritol Lipids.</title>
        <authorList>
            <person name="Saika A."/>
            <person name="Koike H."/>
            <person name="Hori T."/>
            <person name="Fukuoka T."/>
            <person name="Sato S."/>
            <person name="Habe H."/>
            <person name="Kitamoto D."/>
            <person name="Morita T."/>
        </authorList>
    </citation>
    <scope>NUCLEOTIDE SEQUENCE [LARGE SCALE GENOMIC DNA]</scope>
    <source>
        <strain evidence="3">JCM 10317</strain>
    </source>
</reference>
<dbReference type="Pfam" id="PF13410">
    <property type="entry name" value="GST_C_2"/>
    <property type="match status" value="1"/>
</dbReference>
<dbReference type="PANTHER" id="PTHR44051">
    <property type="entry name" value="GLUTATHIONE S-TRANSFERASE-RELATED"/>
    <property type="match status" value="1"/>
</dbReference>
<dbReference type="PROSITE" id="PS50404">
    <property type="entry name" value="GST_NTER"/>
    <property type="match status" value="1"/>
</dbReference>
<keyword evidence="2" id="KW-0808">Transferase</keyword>
<dbReference type="Gene3D" id="1.20.1050.10">
    <property type="match status" value="1"/>
</dbReference>
<dbReference type="AlphaFoldDB" id="A0A081CJ62"/>
<dbReference type="SUPFAM" id="SSF52833">
    <property type="entry name" value="Thioredoxin-like"/>
    <property type="match status" value="1"/>
</dbReference>
<organism evidence="2 3">
    <name type="scientific">Pseudozyma antarctica</name>
    <name type="common">Yeast</name>
    <name type="synonym">Candida antarctica</name>
    <dbReference type="NCBI Taxonomy" id="84753"/>
    <lineage>
        <taxon>Eukaryota</taxon>
        <taxon>Fungi</taxon>
        <taxon>Dikarya</taxon>
        <taxon>Basidiomycota</taxon>
        <taxon>Ustilaginomycotina</taxon>
        <taxon>Ustilaginomycetes</taxon>
        <taxon>Ustilaginales</taxon>
        <taxon>Ustilaginaceae</taxon>
        <taxon>Moesziomyces</taxon>
    </lineage>
</organism>
<dbReference type="SFLD" id="SFLDG00358">
    <property type="entry name" value="Main_(cytGST)"/>
    <property type="match status" value="1"/>
</dbReference>
<dbReference type="OrthoDB" id="422574at2759"/>
<dbReference type="GeneID" id="26305688"/>
<dbReference type="CDD" id="cd03048">
    <property type="entry name" value="GST_N_Ure2p_like"/>
    <property type="match status" value="1"/>
</dbReference>
<evidence type="ECO:0000256" key="1">
    <source>
        <dbReference type="ARBA" id="ARBA00007409"/>
    </source>
</evidence>
<dbReference type="SFLD" id="SFLDS00019">
    <property type="entry name" value="Glutathione_Transferase_(cytos"/>
    <property type="match status" value="1"/>
</dbReference>
<accession>A0A081CJ62</accession>
<gene>
    <name evidence="2" type="ORF">PAN0_014c4931</name>
</gene>
<dbReference type="HOGENOM" id="CLU_011226_14_2_1"/>
<evidence type="ECO:0000313" key="2">
    <source>
        <dbReference type="EMBL" id="GAK66708.1"/>
    </source>
</evidence>
<dbReference type="PANTHER" id="PTHR44051:SF14">
    <property type="entry name" value="GLUTATHIONE S-TRANSFERASE II"/>
    <property type="match status" value="1"/>
</dbReference>
<dbReference type="SUPFAM" id="SSF47616">
    <property type="entry name" value="GST C-terminal domain-like"/>
    <property type="match status" value="1"/>
</dbReference>
<dbReference type="InterPro" id="IPR040079">
    <property type="entry name" value="Glutathione_S-Trfase"/>
</dbReference>
<name>A0A081CJ62_PSEA2</name>
<dbReference type="InterPro" id="IPR036249">
    <property type="entry name" value="Thioredoxin-like_sf"/>
</dbReference>
<dbReference type="Proteomes" id="UP000053758">
    <property type="component" value="Unassembled WGS sequence"/>
</dbReference>